<dbReference type="InterPro" id="IPR001919">
    <property type="entry name" value="CBD2"/>
</dbReference>
<dbReference type="Gene3D" id="2.60.40.290">
    <property type="match status" value="1"/>
</dbReference>
<dbReference type="SUPFAM" id="SSF56112">
    <property type="entry name" value="Protein kinase-like (PK-like)"/>
    <property type="match status" value="1"/>
</dbReference>
<comment type="catalytic activity">
    <reaction evidence="8">
        <text>L-seryl-[protein] + ATP = O-phospho-L-seryl-[protein] + ADP + H(+)</text>
        <dbReference type="Rhea" id="RHEA:17989"/>
        <dbReference type="Rhea" id="RHEA-COMP:9863"/>
        <dbReference type="Rhea" id="RHEA-COMP:11604"/>
        <dbReference type="ChEBI" id="CHEBI:15378"/>
        <dbReference type="ChEBI" id="CHEBI:29999"/>
        <dbReference type="ChEBI" id="CHEBI:30616"/>
        <dbReference type="ChEBI" id="CHEBI:83421"/>
        <dbReference type="ChEBI" id="CHEBI:456216"/>
        <dbReference type="EC" id="2.7.11.1"/>
    </reaction>
</comment>
<dbReference type="InterPro" id="IPR008271">
    <property type="entry name" value="Ser/Thr_kinase_AS"/>
</dbReference>
<keyword evidence="4 9" id="KW-0547">Nucleotide-binding</keyword>
<dbReference type="Pfam" id="PF00069">
    <property type="entry name" value="Pkinase"/>
    <property type="match status" value="1"/>
</dbReference>
<protein>
    <recommendedName>
        <fullName evidence="1">non-specific serine/threonine protein kinase</fullName>
        <ecNumber evidence="1">2.7.11.1</ecNumber>
    </recommendedName>
</protein>
<evidence type="ECO:0000256" key="9">
    <source>
        <dbReference type="PROSITE-ProRule" id="PRU10141"/>
    </source>
</evidence>
<gene>
    <name evidence="12" type="ORF">GA0074696_2740</name>
</gene>
<dbReference type="GO" id="GO:0005524">
    <property type="term" value="F:ATP binding"/>
    <property type="evidence" value="ECO:0007669"/>
    <property type="project" value="UniProtKB-UniRule"/>
</dbReference>
<evidence type="ECO:0000256" key="5">
    <source>
        <dbReference type="ARBA" id="ARBA00022777"/>
    </source>
</evidence>
<feature type="region of interest" description="Disordered" evidence="10">
    <location>
        <begin position="469"/>
        <end position="530"/>
    </location>
</feature>
<dbReference type="PROSITE" id="PS00107">
    <property type="entry name" value="PROTEIN_KINASE_ATP"/>
    <property type="match status" value="1"/>
</dbReference>
<evidence type="ECO:0000256" key="2">
    <source>
        <dbReference type="ARBA" id="ARBA00022527"/>
    </source>
</evidence>
<dbReference type="PANTHER" id="PTHR43289:SF6">
    <property type="entry name" value="SERINE_THREONINE-PROTEIN KINASE NEKL-3"/>
    <property type="match status" value="1"/>
</dbReference>
<dbReference type="GO" id="GO:0005975">
    <property type="term" value="P:carbohydrate metabolic process"/>
    <property type="evidence" value="ECO:0007669"/>
    <property type="project" value="InterPro"/>
</dbReference>
<evidence type="ECO:0000256" key="3">
    <source>
        <dbReference type="ARBA" id="ARBA00022679"/>
    </source>
</evidence>
<dbReference type="Pfam" id="PF00553">
    <property type="entry name" value="CBM_2"/>
    <property type="match status" value="1"/>
</dbReference>
<evidence type="ECO:0000256" key="6">
    <source>
        <dbReference type="ARBA" id="ARBA00022840"/>
    </source>
</evidence>
<name>A0A1C4XPE6_9ACTN</name>
<accession>A0A1C4XPE6</accession>
<keyword evidence="2 12" id="KW-0723">Serine/threonine-protein kinase</keyword>
<dbReference type="AlphaFoldDB" id="A0A1C4XPE6"/>
<feature type="compositionally biased region" description="Basic and acidic residues" evidence="10">
    <location>
        <begin position="494"/>
        <end position="519"/>
    </location>
</feature>
<evidence type="ECO:0000259" key="11">
    <source>
        <dbReference type="PROSITE" id="PS50011"/>
    </source>
</evidence>
<feature type="binding site" evidence="9">
    <location>
        <position position="44"/>
    </location>
    <ligand>
        <name>ATP</name>
        <dbReference type="ChEBI" id="CHEBI:30616"/>
    </ligand>
</feature>
<dbReference type="Gene3D" id="3.30.200.20">
    <property type="entry name" value="Phosphorylase Kinase, domain 1"/>
    <property type="match status" value="1"/>
</dbReference>
<dbReference type="GO" id="GO:0004553">
    <property type="term" value="F:hydrolase activity, hydrolyzing O-glycosyl compounds"/>
    <property type="evidence" value="ECO:0007669"/>
    <property type="project" value="InterPro"/>
</dbReference>
<dbReference type="InterPro" id="IPR008965">
    <property type="entry name" value="CBM2/CBM3_carb-bd_dom_sf"/>
</dbReference>
<evidence type="ECO:0000313" key="12">
    <source>
        <dbReference type="EMBL" id="SCF10202.1"/>
    </source>
</evidence>
<organism evidence="12 13">
    <name type="scientific">Micromonospora purpureochromogenes</name>
    <dbReference type="NCBI Taxonomy" id="47872"/>
    <lineage>
        <taxon>Bacteria</taxon>
        <taxon>Bacillati</taxon>
        <taxon>Actinomycetota</taxon>
        <taxon>Actinomycetes</taxon>
        <taxon>Micromonosporales</taxon>
        <taxon>Micromonosporaceae</taxon>
        <taxon>Micromonospora</taxon>
    </lineage>
</organism>
<feature type="compositionally biased region" description="Polar residues" evidence="10">
    <location>
        <begin position="469"/>
        <end position="492"/>
    </location>
</feature>
<dbReference type="Proteomes" id="UP000198228">
    <property type="component" value="Chromosome I"/>
</dbReference>
<dbReference type="SMART" id="SM00220">
    <property type="entry name" value="S_TKc"/>
    <property type="match status" value="1"/>
</dbReference>
<dbReference type="PANTHER" id="PTHR43289">
    <property type="entry name" value="MITOGEN-ACTIVATED PROTEIN KINASE KINASE KINASE 20-RELATED"/>
    <property type="match status" value="1"/>
</dbReference>
<dbReference type="CDD" id="cd14014">
    <property type="entry name" value="STKc_PknB_like"/>
    <property type="match status" value="1"/>
</dbReference>
<dbReference type="GO" id="GO:0004674">
    <property type="term" value="F:protein serine/threonine kinase activity"/>
    <property type="evidence" value="ECO:0007669"/>
    <property type="project" value="UniProtKB-KW"/>
</dbReference>
<evidence type="ECO:0000256" key="4">
    <source>
        <dbReference type="ARBA" id="ARBA00022741"/>
    </source>
</evidence>
<dbReference type="EMBL" id="LT607410">
    <property type="protein sequence ID" value="SCF10202.1"/>
    <property type="molecule type" value="Genomic_DNA"/>
</dbReference>
<proteinExistence type="predicted"/>
<dbReference type="SUPFAM" id="SSF49384">
    <property type="entry name" value="Carbohydrate-binding domain"/>
    <property type="match status" value="1"/>
</dbReference>
<evidence type="ECO:0000256" key="7">
    <source>
        <dbReference type="ARBA" id="ARBA00047899"/>
    </source>
</evidence>
<dbReference type="InterPro" id="IPR000719">
    <property type="entry name" value="Prot_kinase_dom"/>
</dbReference>
<evidence type="ECO:0000256" key="1">
    <source>
        <dbReference type="ARBA" id="ARBA00012513"/>
    </source>
</evidence>
<dbReference type="EC" id="2.7.11.1" evidence="1"/>
<sequence>MVPFMDAGSLLDGRYRLLDRLGAGGMSVIWRAHDEVLGRDVAVKLLSPELAADPQLLHRIRAEARSAARLRHPNIVEVYDYGEDADGDGPPVPYVVMEVVEGRSLAQLLTAGPLPWRVAVLVCAQVAAALAAAHRRGIVHRDIKPGNVMVAGVGVKLVDFGISATSGDPDGLSEGLLGTPAYLAPERLEQGAVRPAADVYALGLLLYRTLAGRLPWQASTTTQMLTAHRYQEPAALPDLTDLPAEIGDLCRRCLAKDPADRPPATEAASVLGAVAGLPPTTLLVSDPADGVAGTAEPTPTRTWLPSLGPVATGLAASPVLARWRLLPAPPRAAVAGAAAVTLLASAAAAAVALSHGSSSDGTAAQARTPAAIVGIGQRPPECSVRYALNRAVNGRSSTRVSITNTGAIPINNARLAFNLHDQQRLVQGSPGTWRQSGGTVQARIGDLPPRRTVTAAISVTYRDATSLPDQFQLNDTPCRSTLTVAGQTSRTAPRSKDKEDEEEKKADRKGEEDKKGEEEKGGEDDKEGDN</sequence>
<keyword evidence="5 12" id="KW-0418">Kinase</keyword>
<dbReference type="PROSITE" id="PS00108">
    <property type="entry name" value="PROTEIN_KINASE_ST"/>
    <property type="match status" value="1"/>
</dbReference>
<dbReference type="InterPro" id="IPR017441">
    <property type="entry name" value="Protein_kinase_ATP_BS"/>
</dbReference>
<dbReference type="FunFam" id="3.30.200.20:FF:000035">
    <property type="entry name" value="Serine/threonine protein kinase Stk1"/>
    <property type="match status" value="1"/>
</dbReference>
<dbReference type="InterPro" id="IPR012291">
    <property type="entry name" value="CBM2_carb-bd_dom_sf"/>
</dbReference>
<evidence type="ECO:0000256" key="8">
    <source>
        <dbReference type="ARBA" id="ARBA00048679"/>
    </source>
</evidence>
<evidence type="ECO:0000256" key="10">
    <source>
        <dbReference type="SAM" id="MobiDB-lite"/>
    </source>
</evidence>
<feature type="compositionally biased region" description="Acidic residues" evidence="10">
    <location>
        <begin position="520"/>
        <end position="530"/>
    </location>
</feature>
<dbReference type="PROSITE" id="PS50011">
    <property type="entry name" value="PROTEIN_KINASE_DOM"/>
    <property type="match status" value="1"/>
</dbReference>
<dbReference type="SMART" id="SM00637">
    <property type="entry name" value="CBD_II"/>
    <property type="match status" value="1"/>
</dbReference>
<keyword evidence="3" id="KW-0808">Transferase</keyword>
<dbReference type="GO" id="GO:0030247">
    <property type="term" value="F:polysaccharide binding"/>
    <property type="evidence" value="ECO:0007669"/>
    <property type="project" value="InterPro"/>
</dbReference>
<keyword evidence="6 9" id="KW-0067">ATP-binding</keyword>
<evidence type="ECO:0000313" key="13">
    <source>
        <dbReference type="Proteomes" id="UP000198228"/>
    </source>
</evidence>
<reference evidence="12 13" key="1">
    <citation type="submission" date="2016-06" db="EMBL/GenBank/DDBJ databases">
        <authorList>
            <person name="Kjaerup R.B."/>
            <person name="Dalgaard T.S."/>
            <person name="Juul-Madsen H.R."/>
        </authorList>
    </citation>
    <scope>NUCLEOTIDE SEQUENCE [LARGE SCALE GENOMIC DNA]</scope>
    <source>
        <strain evidence="12 13">DSM 43821</strain>
    </source>
</reference>
<feature type="domain" description="Protein kinase" evidence="11">
    <location>
        <begin position="15"/>
        <end position="283"/>
    </location>
</feature>
<dbReference type="Gene3D" id="1.10.510.10">
    <property type="entry name" value="Transferase(Phosphotransferase) domain 1"/>
    <property type="match status" value="1"/>
</dbReference>
<comment type="catalytic activity">
    <reaction evidence="7">
        <text>L-threonyl-[protein] + ATP = O-phospho-L-threonyl-[protein] + ADP + H(+)</text>
        <dbReference type="Rhea" id="RHEA:46608"/>
        <dbReference type="Rhea" id="RHEA-COMP:11060"/>
        <dbReference type="Rhea" id="RHEA-COMP:11605"/>
        <dbReference type="ChEBI" id="CHEBI:15378"/>
        <dbReference type="ChEBI" id="CHEBI:30013"/>
        <dbReference type="ChEBI" id="CHEBI:30616"/>
        <dbReference type="ChEBI" id="CHEBI:61977"/>
        <dbReference type="ChEBI" id="CHEBI:456216"/>
        <dbReference type="EC" id="2.7.11.1"/>
    </reaction>
</comment>
<dbReference type="InterPro" id="IPR011009">
    <property type="entry name" value="Kinase-like_dom_sf"/>
</dbReference>